<evidence type="ECO:0000313" key="3">
    <source>
        <dbReference type="EMBL" id="GLI67503.1"/>
    </source>
</evidence>
<protein>
    <recommendedName>
        <fullName evidence="2">NFACT RNA-binding domain-containing protein</fullName>
    </recommendedName>
</protein>
<feature type="region of interest" description="Disordered" evidence="1">
    <location>
        <begin position="834"/>
        <end position="855"/>
    </location>
</feature>
<dbReference type="InterPro" id="IPR051608">
    <property type="entry name" value="RQC_Subunit_NEMF"/>
</dbReference>
<reference evidence="3 4" key="1">
    <citation type="journal article" date="2023" name="IScience">
        <title>Expanded male sex-determining region conserved during the evolution of homothallism in the green alga Volvox.</title>
        <authorList>
            <person name="Yamamoto K."/>
            <person name="Matsuzaki R."/>
            <person name="Mahakham W."/>
            <person name="Heman W."/>
            <person name="Sekimoto H."/>
            <person name="Kawachi M."/>
            <person name="Minakuchi Y."/>
            <person name="Toyoda A."/>
            <person name="Nozaki H."/>
        </authorList>
    </citation>
    <scope>NUCLEOTIDE SEQUENCE [LARGE SCALE GENOMIC DNA]</scope>
    <source>
        <strain evidence="3 4">NIES-4468</strain>
    </source>
</reference>
<feature type="domain" description="NFACT RNA-binding" evidence="2">
    <location>
        <begin position="728"/>
        <end position="828"/>
    </location>
</feature>
<dbReference type="Proteomes" id="UP001165090">
    <property type="component" value="Unassembled WGS sequence"/>
</dbReference>
<evidence type="ECO:0000259" key="2">
    <source>
        <dbReference type="Pfam" id="PF05670"/>
    </source>
</evidence>
<evidence type="ECO:0000313" key="4">
    <source>
        <dbReference type="Proteomes" id="UP001165090"/>
    </source>
</evidence>
<name>A0ABQ5SC43_9CHLO</name>
<proteinExistence type="predicted"/>
<feature type="compositionally biased region" description="Polar residues" evidence="1">
    <location>
        <begin position="843"/>
        <end position="855"/>
    </location>
</feature>
<keyword evidence="4" id="KW-1185">Reference proteome</keyword>
<dbReference type="Pfam" id="PF05833">
    <property type="entry name" value="NFACT_N"/>
    <property type="match status" value="2"/>
</dbReference>
<sequence>MLSIVILSRGRLLVEHLGDTIVNILDKYHDNRKREQVLNRLQSLKALENLRPRLYRNHNRRLQAISTTWVLLGSLNDMKRLVLPSSPSARIWLTPSSASASSIYNAQYRALKEDWWLIKNPAPTLIALGRTATYVTSVTPQPAALSANRAAGASVSDLVEFNATRSNNDQHIDGQGGGGDNSGGRLVTATTRLQAVDYSTLAACCAELRSGWVPAKVEQVVMPDKTSLCLRLRTPGGQGWLRISWHPTAGRVTMMAAGSVPERGNASELYSLGEQVREALCGLVLVDVGMPAPWERLADLRFGVRPGESPSHHLYCEVMARYSNVILAGADGGVLAAAYQVGGLMSSYRQVQVGRTYSLPPQLYGVPPTAAASLEQWRDTLVGAAALAAASAAARQQQQQQRKTNAHEKPALTVGGRLVEGFIRAFHGVSPALVDELCGAAGVSPNASPDSMTPTQWEALYDQWMTWQERLRSGKFAATSDPPTGKYSVFGSLPCRHASVHEMLEEYYGALAAVEAHAQLHGKLAAAVAGALKKARGKVRAFEQQLTDSGRSEEVQRLADLITANLYRIPAGSATAMVEDWETGQPLTLELDPTKPPVATAETLYRKARKLRRAVDAVQPLLEEARAEVVYLEDVEVGLAGLKRWTGDAADATALREVQDELVAGKYMKPPPDAALAQKTVARASKAAARAASKGAGGSKKGTKGAAGETAATVAANGGQNTASARRYVSPGGFTVLVGRNNKQNDVLSTQVAQDDDLWFHVRGMPGSHTLLRVSRGGPEPTDVDVQYAADLAAFFSRACDSLKVDVIVSRGAWVRKPRGAKPGSVMVTKELKNAVGRPGNSAAATTSPSSEGRV</sequence>
<dbReference type="Pfam" id="PF05670">
    <property type="entry name" value="NFACT-R_1"/>
    <property type="match status" value="1"/>
</dbReference>
<comment type="caution">
    <text evidence="3">The sequence shown here is derived from an EMBL/GenBank/DDBJ whole genome shotgun (WGS) entry which is preliminary data.</text>
</comment>
<accession>A0ABQ5SC43</accession>
<dbReference type="Gene3D" id="2.30.310.10">
    <property type="entry name" value="ibrinogen binding protein from staphylococcus aureus domain"/>
    <property type="match status" value="1"/>
</dbReference>
<dbReference type="InterPro" id="IPR008532">
    <property type="entry name" value="NFACT_RNA-bd"/>
</dbReference>
<organism evidence="3 4">
    <name type="scientific">Volvox africanus</name>
    <dbReference type="NCBI Taxonomy" id="51714"/>
    <lineage>
        <taxon>Eukaryota</taxon>
        <taxon>Viridiplantae</taxon>
        <taxon>Chlorophyta</taxon>
        <taxon>core chlorophytes</taxon>
        <taxon>Chlorophyceae</taxon>
        <taxon>CS clade</taxon>
        <taxon>Chlamydomonadales</taxon>
        <taxon>Volvocaceae</taxon>
        <taxon>Volvox</taxon>
    </lineage>
</organism>
<dbReference type="PANTHER" id="PTHR15239">
    <property type="entry name" value="NUCLEAR EXPORT MEDIATOR FACTOR NEMF"/>
    <property type="match status" value="1"/>
</dbReference>
<evidence type="ECO:0000256" key="1">
    <source>
        <dbReference type="SAM" id="MobiDB-lite"/>
    </source>
</evidence>
<gene>
    <name evidence="3" type="ORF">VaNZ11_011705</name>
</gene>
<dbReference type="PANTHER" id="PTHR15239:SF6">
    <property type="entry name" value="RIBOSOME QUALITY CONTROL COMPLEX SUBUNIT NEMF"/>
    <property type="match status" value="1"/>
</dbReference>
<dbReference type="EMBL" id="BSDZ01000078">
    <property type="protein sequence ID" value="GLI67503.1"/>
    <property type="molecule type" value="Genomic_DNA"/>
</dbReference>